<dbReference type="Proteomes" id="UP001163046">
    <property type="component" value="Unassembled WGS sequence"/>
</dbReference>
<gene>
    <name evidence="12" type="ORF">OS493_003754</name>
</gene>
<dbReference type="PROSITE" id="PS50856">
    <property type="entry name" value="AMOP"/>
    <property type="match status" value="1"/>
</dbReference>
<dbReference type="InterPro" id="IPR001846">
    <property type="entry name" value="VWF_type-D"/>
</dbReference>
<dbReference type="PANTHER" id="PTHR13802">
    <property type="entry name" value="MUCIN 4-RELATED"/>
    <property type="match status" value="1"/>
</dbReference>
<comment type="caution">
    <text evidence="12">The sequence shown here is derived from an EMBL/GenBank/DDBJ whole genome shotgun (WGS) entry which is preliminary data.</text>
</comment>
<evidence type="ECO:0000256" key="5">
    <source>
        <dbReference type="ARBA" id="ARBA00023157"/>
    </source>
</evidence>
<dbReference type="Pfam" id="PF00084">
    <property type="entry name" value="Sushi"/>
    <property type="match status" value="3"/>
</dbReference>
<proteinExistence type="predicted"/>
<evidence type="ECO:0000256" key="7">
    <source>
        <dbReference type="SAM" id="MobiDB-lite"/>
    </source>
</evidence>
<keyword evidence="13" id="KW-1185">Reference proteome</keyword>
<name>A0A9X0DDJ3_9CNID</name>
<reference evidence="12" key="1">
    <citation type="submission" date="2023-01" db="EMBL/GenBank/DDBJ databases">
        <title>Genome assembly of the deep-sea coral Lophelia pertusa.</title>
        <authorList>
            <person name="Herrera S."/>
            <person name="Cordes E."/>
        </authorList>
    </citation>
    <scope>NUCLEOTIDE SEQUENCE</scope>
    <source>
        <strain evidence="12">USNM1676648</strain>
        <tissue evidence="12">Polyp</tissue>
    </source>
</reference>
<dbReference type="PANTHER" id="PTHR13802:SF52">
    <property type="entry name" value="MUCIN-4"/>
    <property type="match status" value="1"/>
</dbReference>
<evidence type="ECO:0000259" key="11">
    <source>
        <dbReference type="PROSITE" id="PS51233"/>
    </source>
</evidence>
<keyword evidence="3 8" id="KW-1133">Transmembrane helix</keyword>
<keyword evidence="6" id="KW-0768">Sushi</keyword>
<dbReference type="AlphaFoldDB" id="A0A9X0DDJ3"/>
<feature type="compositionally biased region" description="Basic residues" evidence="7">
    <location>
        <begin position="688"/>
        <end position="700"/>
    </location>
</feature>
<evidence type="ECO:0000313" key="13">
    <source>
        <dbReference type="Proteomes" id="UP001163046"/>
    </source>
</evidence>
<dbReference type="SMART" id="SM00032">
    <property type="entry name" value="CCP"/>
    <property type="match status" value="3"/>
</dbReference>
<feature type="domain" description="Sushi" evidence="10">
    <location>
        <begin position="533"/>
        <end position="591"/>
    </location>
</feature>
<dbReference type="Pfam" id="PF00094">
    <property type="entry name" value="VWD"/>
    <property type="match status" value="1"/>
</dbReference>
<evidence type="ECO:0000259" key="9">
    <source>
        <dbReference type="PROSITE" id="PS50856"/>
    </source>
</evidence>
<comment type="caution">
    <text evidence="6">Lacks conserved residue(s) required for the propagation of feature annotation.</text>
</comment>
<keyword evidence="2 8" id="KW-0812">Transmembrane</keyword>
<sequence>MENLRKDQNSPKMLQMIRVRSLLSNVFNKYVSKEWIESDLFFLTNQTLANKSCSDWIQFQANNLSLVEDYKRLTPCPKTQRQMKADMGRFTVCELCGTETMPLCKIYYKKVDICYRTRTISARELERKCCYDNKGELTPGPVSGITNHEYSGADASIFSLFWEDVVPYLECCMFSNNCFKYQDLGASASRYIPPNIGASFGDPHIITFDSVEYTFNGFGEYTVLNVNNSQFILQGRMQPLNGGHNGKSPATVFTAFAMKQQGGSSIQVQRNDLQSINVCIDGIPSVIDYGHEQQATGVFIRNSSRENNPRVILAFNSGITVYVENAAVLQMAVAVPVEFKGKTSGLLGYWDDNSDKEYLLPNNKYLNTASTMSEIHHTFGQQWATKESDSLFTYGPGENHEDYFDTSYVPTFMEGYDPIIAKMSSDARKRALVTCEQSFQCIFDIAVTGRLDVGKATKEFQEWLMGIKRNLHDEGCSVVLSLVGGSVRTNVTGDLVTHYFTCNHGYVMAGKDRISCSGGFWDGSKPTCYRGSGVCKQLHISFPNGNFHGQGKKLGDRYRFKCDFPFKLIGNEEIVCGKDGLWNGKVPFCQGTNCSQVNINNSQVLIGSEGQLVISCNEGYTLIGSSVINCLNNGLLNGTLPSCVREQFLTASADNRSILLVIVVGVVVIIIIIIVVAVTTYLVRKHHRRKSTQARKKTPKSTKSQDEVSV</sequence>
<protein>
    <submittedName>
        <fullName evidence="12">Uncharacterized protein</fullName>
    </submittedName>
</protein>
<feature type="domain" description="VWFD" evidence="11">
    <location>
        <begin position="195"/>
        <end position="391"/>
    </location>
</feature>
<evidence type="ECO:0000256" key="3">
    <source>
        <dbReference type="ARBA" id="ARBA00022989"/>
    </source>
</evidence>
<dbReference type="SMART" id="SM00723">
    <property type="entry name" value="AMOP"/>
    <property type="match status" value="1"/>
</dbReference>
<feature type="region of interest" description="Disordered" evidence="7">
    <location>
        <begin position="688"/>
        <end position="710"/>
    </location>
</feature>
<dbReference type="InterPro" id="IPR051495">
    <property type="entry name" value="Epithelial_Barrier/Signaling"/>
</dbReference>
<evidence type="ECO:0000256" key="8">
    <source>
        <dbReference type="SAM" id="Phobius"/>
    </source>
</evidence>
<keyword evidence="4 8" id="KW-0472">Membrane</keyword>
<evidence type="ECO:0000259" key="10">
    <source>
        <dbReference type="PROSITE" id="PS50923"/>
    </source>
</evidence>
<organism evidence="12 13">
    <name type="scientific">Desmophyllum pertusum</name>
    <dbReference type="NCBI Taxonomy" id="174260"/>
    <lineage>
        <taxon>Eukaryota</taxon>
        <taxon>Metazoa</taxon>
        <taxon>Cnidaria</taxon>
        <taxon>Anthozoa</taxon>
        <taxon>Hexacorallia</taxon>
        <taxon>Scleractinia</taxon>
        <taxon>Caryophylliina</taxon>
        <taxon>Caryophylliidae</taxon>
        <taxon>Desmophyllum</taxon>
    </lineage>
</organism>
<dbReference type="Gene3D" id="2.10.70.10">
    <property type="entry name" value="Complement Module, domain 1"/>
    <property type="match status" value="3"/>
</dbReference>
<dbReference type="GO" id="GO:0016020">
    <property type="term" value="C:membrane"/>
    <property type="evidence" value="ECO:0007669"/>
    <property type="project" value="UniProtKB-SubCell"/>
</dbReference>
<keyword evidence="5 6" id="KW-1015">Disulfide bond</keyword>
<feature type="domain" description="Sushi" evidence="10">
    <location>
        <begin position="592"/>
        <end position="645"/>
    </location>
</feature>
<accession>A0A9X0DDJ3</accession>
<dbReference type="CDD" id="cd00033">
    <property type="entry name" value="CCP"/>
    <property type="match status" value="3"/>
</dbReference>
<feature type="transmembrane region" description="Helical" evidence="8">
    <location>
        <begin position="658"/>
        <end position="683"/>
    </location>
</feature>
<evidence type="ECO:0000313" key="12">
    <source>
        <dbReference type="EMBL" id="KAJ7394079.1"/>
    </source>
</evidence>
<dbReference type="PROSITE" id="PS50923">
    <property type="entry name" value="SUSHI"/>
    <property type="match status" value="2"/>
</dbReference>
<evidence type="ECO:0000256" key="4">
    <source>
        <dbReference type="ARBA" id="ARBA00023136"/>
    </source>
</evidence>
<feature type="domain" description="AMOP" evidence="9">
    <location>
        <begin position="45"/>
        <end position="185"/>
    </location>
</feature>
<evidence type="ECO:0000256" key="6">
    <source>
        <dbReference type="PROSITE-ProRule" id="PRU00302"/>
    </source>
</evidence>
<comment type="subcellular location">
    <subcellularLocation>
        <location evidence="1">Membrane</location>
    </subcellularLocation>
</comment>
<dbReference type="SUPFAM" id="SSF57535">
    <property type="entry name" value="Complement control module/SCR domain"/>
    <property type="match status" value="3"/>
</dbReference>
<evidence type="ECO:0000256" key="1">
    <source>
        <dbReference type="ARBA" id="ARBA00004370"/>
    </source>
</evidence>
<dbReference type="PROSITE" id="PS51233">
    <property type="entry name" value="VWFD"/>
    <property type="match status" value="1"/>
</dbReference>
<dbReference type="Pfam" id="PF23263">
    <property type="entry name" value="C8-3_MUC4"/>
    <property type="match status" value="1"/>
</dbReference>
<feature type="disulfide bond" evidence="6">
    <location>
        <begin position="616"/>
        <end position="643"/>
    </location>
</feature>
<dbReference type="OrthoDB" id="5975003at2759"/>
<feature type="disulfide bond" evidence="6">
    <location>
        <begin position="562"/>
        <end position="589"/>
    </location>
</feature>
<dbReference type="InterPro" id="IPR005533">
    <property type="entry name" value="AMOP_dom"/>
</dbReference>
<dbReference type="EMBL" id="MU825397">
    <property type="protein sequence ID" value="KAJ7394079.1"/>
    <property type="molecule type" value="Genomic_DNA"/>
</dbReference>
<evidence type="ECO:0000256" key="2">
    <source>
        <dbReference type="ARBA" id="ARBA00022692"/>
    </source>
</evidence>
<dbReference type="InterPro" id="IPR035976">
    <property type="entry name" value="Sushi/SCR/CCP_sf"/>
</dbReference>
<dbReference type="InterPro" id="IPR000436">
    <property type="entry name" value="Sushi_SCR_CCP_dom"/>
</dbReference>
<dbReference type="Pfam" id="PF03782">
    <property type="entry name" value="AMOP"/>
    <property type="match status" value="1"/>
</dbReference>
<dbReference type="InterPro" id="IPR056619">
    <property type="entry name" value="C8-3_MUC4"/>
</dbReference>